<evidence type="ECO:0000256" key="9">
    <source>
        <dbReference type="ARBA" id="ARBA00023049"/>
    </source>
</evidence>
<keyword evidence="10 11" id="KW-0472">Membrane</keyword>
<dbReference type="InterPro" id="IPR008915">
    <property type="entry name" value="Peptidase_M50"/>
</dbReference>
<comment type="subcellular location">
    <subcellularLocation>
        <location evidence="2">Membrane</location>
        <topology evidence="2">Multi-pass membrane protein</topology>
    </subcellularLocation>
</comment>
<feature type="transmembrane region" description="Helical" evidence="11">
    <location>
        <begin position="322"/>
        <end position="341"/>
    </location>
</feature>
<keyword evidence="4 14" id="KW-0645">Protease</keyword>
<evidence type="ECO:0000259" key="13">
    <source>
        <dbReference type="Pfam" id="PF17820"/>
    </source>
</evidence>
<dbReference type="GO" id="GO:0008233">
    <property type="term" value="F:peptidase activity"/>
    <property type="evidence" value="ECO:0007669"/>
    <property type="project" value="UniProtKB-KW"/>
</dbReference>
<dbReference type="InterPro" id="IPR041489">
    <property type="entry name" value="PDZ_6"/>
</dbReference>
<feature type="transmembrane region" description="Helical" evidence="11">
    <location>
        <begin position="97"/>
        <end position="118"/>
    </location>
</feature>
<name>A0ABX0GVA1_9ACTN</name>
<evidence type="ECO:0000256" key="5">
    <source>
        <dbReference type="ARBA" id="ARBA00022692"/>
    </source>
</evidence>
<evidence type="ECO:0000256" key="6">
    <source>
        <dbReference type="ARBA" id="ARBA00022801"/>
    </source>
</evidence>
<dbReference type="CDD" id="cd06163">
    <property type="entry name" value="S2P-M50_PDZ_RseP-like"/>
    <property type="match status" value="1"/>
</dbReference>
<comment type="similarity">
    <text evidence="3">Belongs to the peptidase M50B family.</text>
</comment>
<dbReference type="Gene3D" id="2.30.42.10">
    <property type="match status" value="1"/>
</dbReference>
<dbReference type="RefSeq" id="WP_166280137.1">
    <property type="nucleotide sequence ID" value="NZ_JAANNP010000002.1"/>
</dbReference>
<dbReference type="Pfam" id="PF02163">
    <property type="entry name" value="Peptidase_M50"/>
    <property type="match status" value="1"/>
</dbReference>
<dbReference type="Pfam" id="PF17820">
    <property type="entry name" value="PDZ_6"/>
    <property type="match status" value="1"/>
</dbReference>
<dbReference type="GO" id="GO:0006508">
    <property type="term" value="P:proteolysis"/>
    <property type="evidence" value="ECO:0007669"/>
    <property type="project" value="UniProtKB-KW"/>
</dbReference>
<dbReference type="Proteomes" id="UP000800981">
    <property type="component" value="Unassembled WGS sequence"/>
</dbReference>
<comment type="cofactor">
    <cofactor evidence="1">
        <name>Zn(2+)</name>
        <dbReference type="ChEBI" id="CHEBI:29105"/>
    </cofactor>
</comment>
<dbReference type="EMBL" id="JAANNP010000002">
    <property type="protein sequence ID" value="NHC13565.1"/>
    <property type="molecule type" value="Genomic_DNA"/>
</dbReference>
<protein>
    <submittedName>
        <fullName evidence="14">Site-2 protease family protein</fullName>
    </submittedName>
</protein>
<dbReference type="SUPFAM" id="SSF50156">
    <property type="entry name" value="PDZ domain-like"/>
    <property type="match status" value="1"/>
</dbReference>
<evidence type="ECO:0000256" key="1">
    <source>
        <dbReference type="ARBA" id="ARBA00001947"/>
    </source>
</evidence>
<keyword evidence="15" id="KW-1185">Reference proteome</keyword>
<proteinExistence type="inferred from homology"/>
<evidence type="ECO:0000256" key="11">
    <source>
        <dbReference type="SAM" id="Phobius"/>
    </source>
</evidence>
<evidence type="ECO:0000313" key="15">
    <source>
        <dbReference type="Proteomes" id="UP000800981"/>
    </source>
</evidence>
<evidence type="ECO:0000313" key="14">
    <source>
        <dbReference type="EMBL" id="NHC13565.1"/>
    </source>
</evidence>
<accession>A0ABX0GVA1</accession>
<evidence type="ECO:0000256" key="7">
    <source>
        <dbReference type="ARBA" id="ARBA00022833"/>
    </source>
</evidence>
<dbReference type="PANTHER" id="PTHR42837">
    <property type="entry name" value="REGULATOR OF SIGMA-E PROTEASE RSEP"/>
    <property type="match status" value="1"/>
</dbReference>
<evidence type="ECO:0000259" key="12">
    <source>
        <dbReference type="Pfam" id="PF02163"/>
    </source>
</evidence>
<keyword evidence="9" id="KW-0482">Metalloprotease</keyword>
<evidence type="ECO:0000256" key="2">
    <source>
        <dbReference type="ARBA" id="ARBA00004141"/>
    </source>
</evidence>
<sequence length="410" mass="43470">MFWLGFLLFALGILFSVCLHEAGHMLTAKAYGMKVTQYFAGFGPKIWSFRRGETEYGVKAIPAGGYVKIVGMTPLEPVAPEDDARAFWRAPLRRRTVVLAAGSLTHFGLAIVVAYIAALTTGLPNMAWQDFDPAKAAPVVEVTDCVIPVPNRGECAPGDPAGAAKAAGLQDGDRILAVGSTPVASYGDLVKVLQAAPAGATEVRYERAGAEQTATVGLVPVQRYAPDATDDNPTTRQVSAIGVSVVEPARTLHYGALGAVAGTASFGKELFTGTFEAIGRFPSRIDDLVTAIGGGERSAETPVSVLGASRIGGEAFELGEPIVFLTIFISLNVFIGVFNLFPLLPLDGGHIAIAWYERARAIVARRRGRPDPGRVDYEKLLPLTYAVMLVFVSVSLLALTADIVNPIRLS</sequence>
<evidence type="ECO:0000256" key="8">
    <source>
        <dbReference type="ARBA" id="ARBA00022989"/>
    </source>
</evidence>
<keyword evidence="5 11" id="KW-0812">Transmembrane</keyword>
<gene>
    <name evidence="14" type="ORF">G9H71_07195</name>
</gene>
<evidence type="ECO:0000256" key="4">
    <source>
        <dbReference type="ARBA" id="ARBA00022670"/>
    </source>
</evidence>
<keyword evidence="7" id="KW-0862">Zinc</keyword>
<dbReference type="InterPro" id="IPR036034">
    <property type="entry name" value="PDZ_sf"/>
</dbReference>
<comment type="caution">
    <text evidence="14">The sequence shown here is derived from an EMBL/GenBank/DDBJ whole genome shotgun (WGS) entry which is preliminary data.</text>
</comment>
<feature type="domain" description="Peptidase M50" evidence="12">
    <location>
        <begin position="9"/>
        <end position="361"/>
    </location>
</feature>
<evidence type="ECO:0000256" key="10">
    <source>
        <dbReference type="ARBA" id="ARBA00023136"/>
    </source>
</evidence>
<reference evidence="14 15" key="1">
    <citation type="submission" date="2020-03" db="EMBL/GenBank/DDBJ databases">
        <title>Two novel Motilibacter sp.</title>
        <authorList>
            <person name="Liu S."/>
        </authorList>
    </citation>
    <scope>NUCLEOTIDE SEQUENCE [LARGE SCALE GENOMIC DNA]</scope>
    <source>
        <strain evidence="14 15">E257</strain>
    </source>
</reference>
<keyword evidence="6" id="KW-0378">Hydrolase</keyword>
<keyword evidence="8 11" id="KW-1133">Transmembrane helix</keyword>
<dbReference type="PANTHER" id="PTHR42837:SF2">
    <property type="entry name" value="MEMBRANE METALLOPROTEASE ARASP2, CHLOROPLASTIC-RELATED"/>
    <property type="match status" value="1"/>
</dbReference>
<evidence type="ECO:0000256" key="3">
    <source>
        <dbReference type="ARBA" id="ARBA00007931"/>
    </source>
</evidence>
<organism evidence="14 15">
    <name type="scientific">Motilibacter deserti</name>
    <dbReference type="NCBI Taxonomy" id="2714956"/>
    <lineage>
        <taxon>Bacteria</taxon>
        <taxon>Bacillati</taxon>
        <taxon>Actinomycetota</taxon>
        <taxon>Actinomycetes</taxon>
        <taxon>Motilibacterales</taxon>
        <taxon>Motilibacteraceae</taxon>
        <taxon>Motilibacter</taxon>
    </lineage>
</organism>
<feature type="transmembrane region" description="Helical" evidence="11">
    <location>
        <begin position="383"/>
        <end position="404"/>
    </location>
</feature>
<dbReference type="InterPro" id="IPR004387">
    <property type="entry name" value="Pept_M50_Zn"/>
</dbReference>
<feature type="domain" description="PDZ" evidence="13">
    <location>
        <begin position="159"/>
        <end position="207"/>
    </location>
</feature>